<dbReference type="OrthoDB" id="373036at2759"/>
<accession>A0A024V2Q8</accession>
<evidence type="ECO:0000313" key="3">
    <source>
        <dbReference type="EMBL" id="ETW16847.1"/>
    </source>
</evidence>
<feature type="region of interest" description="Disordered" evidence="1">
    <location>
        <begin position="22"/>
        <end position="61"/>
    </location>
</feature>
<feature type="transmembrane region" description="Helical" evidence="2">
    <location>
        <begin position="231"/>
        <end position="255"/>
    </location>
</feature>
<feature type="compositionally biased region" description="Basic residues" evidence="1">
    <location>
        <begin position="50"/>
        <end position="59"/>
    </location>
</feature>
<evidence type="ECO:0000256" key="1">
    <source>
        <dbReference type="SAM" id="MobiDB-lite"/>
    </source>
</evidence>
<evidence type="ECO:0000313" key="4">
    <source>
        <dbReference type="Proteomes" id="UP000030690"/>
    </source>
</evidence>
<name>A0A024V2Q8_PLAFA</name>
<dbReference type="SMR" id="A0A024V2Q8"/>
<keyword evidence="2" id="KW-1133">Transmembrane helix</keyword>
<feature type="transmembrane region" description="Helical" evidence="2">
    <location>
        <begin position="172"/>
        <end position="191"/>
    </location>
</feature>
<proteinExistence type="predicted"/>
<gene>
    <name evidence="3" type="ORF">PFFVO_04237</name>
</gene>
<keyword evidence="2" id="KW-0812">Transmembrane</keyword>
<feature type="transmembrane region" description="Helical" evidence="2">
    <location>
        <begin position="290"/>
        <end position="317"/>
    </location>
</feature>
<reference evidence="3 4" key="1">
    <citation type="submission" date="2013-02" db="EMBL/GenBank/DDBJ databases">
        <title>The Genome Annotation of Plasmodium falciparum Vietnam Oak-Knoll (FVO).</title>
        <authorList>
            <consortium name="The Broad Institute Genome Sequencing Platform"/>
            <consortium name="The Broad Institute Genome Sequencing Center for Infectious Disease"/>
            <person name="Neafsey D."/>
            <person name="Hoffman S."/>
            <person name="Volkman S."/>
            <person name="Rosenthal P."/>
            <person name="Walker B."/>
            <person name="Young S.K."/>
            <person name="Zeng Q."/>
            <person name="Gargeya S."/>
            <person name="Fitzgerald M."/>
            <person name="Haas B."/>
            <person name="Abouelleil A."/>
            <person name="Allen A.W."/>
            <person name="Alvarado L."/>
            <person name="Arachchi H.M."/>
            <person name="Berlin A.M."/>
            <person name="Chapman S.B."/>
            <person name="Gainer-Dewar J."/>
            <person name="Goldberg J."/>
            <person name="Griggs A."/>
            <person name="Gujja S."/>
            <person name="Hansen M."/>
            <person name="Howarth C."/>
            <person name="Imamovic A."/>
            <person name="Ireland A."/>
            <person name="Larimer J."/>
            <person name="McCowan C."/>
            <person name="Murphy C."/>
            <person name="Pearson M."/>
            <person name="Poon T.W."/>
            <person name="Priest M."/>
            <person name="Roberts A."/>
            <person name="Saif S."/>
            <person name="Shea T."/>
            <person name="Sisk P."/>
            <person name="Sykes S."/>
            <person name="Wortman J."/>
            <person name="Nusbaum C."/>
            <person name="Birren B."/>
        </authorList>
    </citation>
    <scope>NUCLEOTIDE SEQUENCE [LARGE SCALE GENOMIC DNA]</scope>
    <source>
        <strain evidence="4">Vietnam Oak-Knoll (FVO)</strain>
    </source>
</reference>
<evidence type="ECO:0000256" key="2">
    <source>
        <dbReference type="SAM" id="Phobius"/>
    </source>
</evidence>
<dbReference type="EMBL" id="KI925137">
    <property type="protein sequence ID" value="ETW16847.1"/>
    <property type="molecule type" value="Genomic_DNA"/>
</dbReference>
<feature type="transmembrane region" description="Helical" evidence="2">
    <location>
        <begin position="197"/>
        <end position="219"/>
    </location>
</feature>
<sequence length="324" mass="40052">MDKLYGDYDKVYEKYRNNNLYRRRNEKEEFNKVDKKNKMELKKEKDNNKKDKKMNKKMKKENGDISDISQNIYTDISYDYVDAIRKNKKGRKKKDNLRDLSFNEYKIRKKLSIEINKKIYSDSENVHVHHNTFVNKNQGINENNYVPTKKKKLKYDDQKVKKMLNKKDRTKFVLNFFFVLYYIFYFFHYVIDLQLNNIYNIVLNTFTIVIITSLLLYIYFLKARNKKLKKIILYINAYINLIYCFNIYNTLFYWLHIYLNFTLSKRIYLKYKTLYKNISFVFSYFSFDEIFFFLIIFYGFFSFTSTILTLTLFYYIYNFINYNF</sequence>
<dbReference type="Proteomes" id="UP000030690">
    <property type="component" value="Unassembled WGS sequence"/>
</dbReference>
<feature type="compositionally biased region" description="Basic and acidic residues" evidence="1">
    <location>
        <begin position="23"/>
        <end position="49"/>
    </location>
</feature>
<organism evidence="3 4">
    <name type="scientific">Plasmodium falciparum Vietnam Oak-Knoll</name>
    <name type="common">FVO</name>
    <dbReference type="NCBI Taxonomy" id="1036723"/>
    <lineage>
        <taxon>Eukaryota</taxon>
        <taxon>Sar</taxon>
        <taxon>Alveolata</taxon>
        <taxon>Apicomplexa</taxon>
        <taxon>Aconoidasida</taxon>
        <taxon>Haemosporida</taxon>
        <taxon>Plasmodiidae</taxon>
        <taxon>Plasmodium</taxon>
        <taxon>Plasmodium (Laverania)</taxon>
    </lineage>
</organism>
<dbReference type="AlphaFoldDB" id="A0A024V2Q8"/>
<keyword evidence="2" id="KW-0472">Membrane</keyword>
<reference evidence="3 4" key="2">
    <citation type="submission" date="2013-02" db="EMBL/GenBank/DDBJ databases">
        <title>The Genome Sequence of Plasmodium falciparum Vietnam Oak-Knoll (FVO).</title>
        <authorList>
            <consortium name="The Broad Institute Genome Sequencing Platform"/>
            <consortium name="The Broad Institute Genome Sequencing Center for Infectious Disease"/>
            <person name="Neafsey D."/>
            <person name="Cheeseman I."/>
            <person name="Volkman S."/>
            <person name="Adams J."/>
            <person name="Walker B."/>
            <person name="Young S.K."/>
            <person name="Zeng Q."/>
            <person name="Gargeya S."/>
            <person name="Fitzgerald M."/>
            <person name="Haas B."/>
            <person name="Abouelleil A."/>
            <person name="Alvarado L."/>
            <person name="Arachchi H.M."/>
            <person name="Berlin A.M."/>
            <person name="Chapman S.B."/>
            <person name="Dewar J."/>
            <person name="Goldberg J."/>
            <person name="Griggs A."/>
            <person name="Gujja S."/>
            <person name="Hansen M."/>
            <person name="Howarth C."/>
            <person name="Imamovic A."/>
            <person name="Larimer J."/>
            <person name="McCowan C."/>
            <person name="Murphy C."/>
            <person name="Neiman D."/>
            <person name="Pearson M."/>
            <person name="Priest M."/>
            <person name="Roberts A."/>
            <person name="Saif S."/>
            <person name="Shea T."/>
            <person name="Sisk P."/>
            <person name="Sykes S."/>
            <person name="Wortman J."/>
            <person name="Nusbaum C."/>
            <person name="Birren B."/>
        </authorList>
    </citation>
    <scope>NUCLEOTIDE SEQUENCE [LARGE SCALE GENOMIC DNA]</scope>
    <source>
        <strain evidence="4">Vietnam Oak-Knoll (FVO)</strain>
    </source>
</reference>
<protein>
    <submittedName>
        <fullName evidence="3">Uncharacterized protein</fullName>
    </submittedName>
</protein>